<dbReference type="PANTHER" id="PTHR24421:SF10">
    <property type="entry name" value="NITRATE_NITRITE SENSOR PROTEIN NARQ"/>
    <property type="match status" value="1"/>
</dbReference>
<keyword evidence="13" id="KW-1185">Reference proteome</keyword>
<keyword evidence="10" id="KW-0472">Membrane</keyword>
<evidence type="ECO:0000256" key="6">
    <source>
        <dbReference type="ARBA" id="ARBA00022777"/>
    </source>
</evidence>
<comment type="catalytic activity">
    <reaction evidence="1">
        <text>ATP + protein L-histidine = ADP + protein N-phospho-L-histidine.</text>
        <dbReference type="EC" id="2.7.13.3"/>
    </reaction>
</comment>
<keyword evidence="10" id="KW-1133">Transmembrane helix</keyword>
<feature type="transmembrane region" description="Helical" evidence="10">
    <location>
        <begin position="26"/>
        <end position="42"/>
    </location>
</feature>
<proteinExistence type="predicted"/>
<organism evidence="12 13">
    <name type="scientific">Angustibacter luteus</name>
    <dbReference type="NCBI Taxonomy" id="658456"/>
    <lineage>
        <taxon>Bacteria</taxon>
        <taxon>Bacillati</taxon>
        <taxon>Actinomycetota</taxon>
        <taxon>Actinomycetes</taxon>
        <taxon>Kineosporiales</taxon>
        <taxon>Kineosporiaceae</taxon>
    </lineage>
</organism>
<dbReference type="CDD" id="cd16917">
    <property type="entry name" value="HATPase_UhpB-NarQ-NarX-like"/>
    <property type="match status" value="1"/>
</dbReference>
<name>A0ABW1JDE6_9ACTN</name>
<dbReference type="InterPro" id="IPR036890">
    <property type="entry name" value="HATPase_C_sf"/>
</dbReference>
<evidence type="ECO:0000256" key="10">
    <source>
        <dbReference type="SAM" id="Phobius"/>
    </source>
</evidence>
<feature type="transmembrane region" description="Helical" evidence="10">
    <location>
        <begin position="135"/>
        <end position="159"/>
    </location>
</feature>
<evidence type="ECO:0000313" key="12">
    <source>
        <dbReference type="EMBL" id="MFC6006910.1"/>
    </source>
</evidence>
<keyword evidence="3" id="KW-0597">Phosphoprotein</keyword>
<dbReference type="RefSeq" id="WP_345718377.1">
    <property type="nucleotide sequence ID" value="NZ_BAABFP010000008.1"/>
</dbReference>
<dbReference type="EMBL" id="JBHSRD010000003">
    <property type="protein sequence ID" value="MFC6006910.1"/>
    <property type="molecule type" value="Genomic_DNA"/>
</dbReference>
<dbReference type="InterPro" id="IPR011712">
    <property type="entry name" value="Sig_transdc_His_kin_sub3_dim/P"/>
</dbReference>
<evidence type="ECO:0000256" key="2">
    <source>
        <dbReference type="ARBA" id="ARBA00012438"/>
    </source>
</evidence>
<dbReference type="Pfam" id="PF07730">
    <property type="entry name" value="HisKA_3"/>
    <property type="match status" value="1"/>
</dbReference>
<dbReference type="InterPro" id="IPR050482">
    <property type="entry name" value="Sensor_HK_TwoCompSys"/>
</dbReference>
<feature type="transmembrane region" description="Helical" evidence="10">
    <location>
        <begin position="77"/>
        <end position="104"/>
    </location>
</feature>
<gene>
    <name evidence="12" type="ORF">ACFQDO_07165</name>
</gene>
<evidence type="ECO:0000256" key="4">
    <source>
        <dbReference type="ARBA" id="ARBA00022679"/>
    </source>
</evidence>
<feature type="transmembrane region" description="Helical" evidence="10">
    <location>
        <begin position="111"/>
        <end position="129"/>
    </location>
</feature>
<evidence type="ECO:0000256" key="8">
    <source>
        <dbReference type="ARBA" id="ARBA00023012"/>
    </source>
</evidence>
<feature type="transmembrane region" description="Helical" evidence="10">
    <location>
        <begin position="54"/>
        <end position="71"/>
    </location>
</feature>
<feature type="compositionally biased region" description="Low complexity" evidence="9">
    <location>
        <begin position="393"/>
        <end position="405"/>
    </location>
</feature>
<dbReference type="SUPFAM" id="SSF55874">
    <property type="entry name" value="ATPase domain of HSP90 chaperone/DNA topoisomerase II/histidine kinase"/>
    <property type="match status" value="1"/>
</dbReference>
<reference evidence="13" key="1">
    <citation type="journal article" date="2019" name="Int. J. Syst. Evol. Microbiol.">
        <title>The Global Catalogue of Microorganisms (GCM) 10K type strain sequencing project: providing services to taxonomists for standard genome sequencing and annotation.</title>
        <authorList>
            <consortium name="The Broad Institute Genomics Platform"/>
            <consortium name="The Broad Institute Genome Sequencing Center for Infectious Disease"/>
            <person name="Wu L."/>
            <person name="Ma J."/>
        </authorList>
    </citation>
    <scope>NUCLEOTIDE SEQUENCE [LARGE SCALE GENOMIC DNA]</scope>
    <source>
        <strain evidence="13">KACC 14249</strain>
    </source>
</reference>
<evidence type="ECO:0000256" key="3">
    <source>
        <dbReference type="ARBA" id="ARBA00022553"/>
    </source>
</evidence>
<evidence type="ECO:0000256" key="7">
    <source>
        <dbReference type="ARBA" id="ARBA00022840"/>
    </source>
</evidence>
<keyword evidence="4" id="KW-0808">Transferase</keyword>
<protein>
    <recommendedName>
        <fullName evidence="2">histidine kinase</fullName>
        <ecNumber evidence="2">2.7.13.3</ecNumber>
    </recommendedName>
</protein>
<evidence type="ECO:0000259" key="11">
    <source>
        <dbReference type="Pfam" id="PF07730"/>
    </source>
</evidence>
<keyword evidence="6 12" id="KW-0418">Kinase</keyword>
<dbReference type="Gene3D" id="3.30.565.10">
    <property type="entry name" value="Histidine kinase-like ATPase, C-terminal domain"/>
    <property type="match status" value="1"/>
</dbReference>
<evidence type="ECO:0000256" key="5">
    <source>
        <dbReference type="ARBA" id="ARBA00022741"/>
    </source>
</evidence>
<dbReference type="PANTHER" id="PTHR24421">
    <property type="entry name" value="NITRATE/NITRITE SENSOR PROTEIN NARX-RELATED"/>
    <property type="match status" value="1"/>
</dbReference>
<keyword evidence="5" id="KW-0547">Nucleotide-binding</keyword>
<keyword evidence="10" id="KW-0812">Transmembrane</keyword>
<evidence type="ECO:0000256" key="9">
    <source>
        <dbReference type="SAM" id="MobiDB-lite"/>
    </source>
</evidence>
<sequence length="414" mass="44235">MTSLWTNAHLRWQRARVFGARVSPRARDVLFVLVVLSINLGYAANRDGKSADDWVFVLVVVGIVSAVVLWWRRRYPVAVTLITLVCAAITGIPAALTVALFTLAIRRRDRVLWAITALCFVVDVVRTALTDHSMNLVSIFLTSTLYFAAVLAFGAYVGARRDLVTSLRERAETAEAEREARADQARLGERHRIAQEMHDVLAHKVSLIALHAGALEVNAGAGPEQVERTAALVRTTAREALDDLRRVLGVLRTDDSPDGSDLAPAPGIAEIGRLVEASRVAGVAVDLRCEVTGTPPAVLGRTAYRIVQESLTNVHKHARAASTVVLLSGAEGVGLDVEVRNQVPVSAATLLPGSGMGLVGLSERVELVGGELEWGRAGDGGWRVQAHLPWAAPATEGAEPPGADAVEPVEEPGA</sequence>
<keyword evidence="8" id="KW-0902">Two-component regulatory system</keyword>
<feature type="domain" description="Signal transduction histidine kinase subgroup 3 dimerisation and phosphoacceptor" evidence="11">
    <location>
        <begin position="189"/>
        <end position="255"/>
    </location>
</feature>
<dbReference type="GO" id="GO:0016301">
    <property type="term" value="F:kinase activity"/>
    <property type="evidence" value="ECO:0007669"/>
    <property type="project" value="UniProtKB-KW"/>
</dbReference>
<dbReference type="Proteomes" id="UP001596189">
    <property type="component" value="Unassembled WGS sequence"/>
</dbReference>
<evidence type="ECO:0000313" key="13">
    <source>
        <dbReference type="Proteomes" id="UP001596189"/>
    </source>
</evidence>
<dbReference type="Gene3D" id="1.20.5.1930">
    <property type="match status" value="1"/>
</dbReference>
<feature type="region of interest" description="Disordered" evidence="9">
    <location>
        <begin position="393"/>
        <end position="414"/>
    </location>
</feature>
<evidence type="ECO:0000256" key="1">
    <source>
        <dbReference type="ARBA" id="ARBA00000085"/>
    </source>
</evidence>
<keyword evidence="7" id="KW-0067">ATP-binding</keyword>
<dbReference type="EC" id="2.7.13.3" evidence="2"/>
<accession>A0ABW1JDE6</accession>
<comment type="caution">
    <text evidence="12">The sequence shown here is derived from an EMBL/GenBank/DDBJ whole genome shotgun (WGS) entry which is preliminary data.</text>
</comment>